<feature type="chain" id="PRO_5046050484" description="DUF2799 domain-containing protein" evidence="2">
    <location>
        <begin position="27"/>
        <end position="349"/>
    </location>
</feature>
<dbReference type="EMBL" id="JABRWJ010000011">
    <property type="protein sequence ID" value="NRF71364.1"/>
    <property type="molecule type" value="Genomic_DNA"/>
</dbReference>
<evidence type="ECO:0000256" key="2">
    <source>
        <dbReference type="SAM" id="SignalP"/>
    </source>
</evidence>
<proteinExistence type="predicted"/>
<protein>
    <recommendedName>
        <fullName evidence="5">DUF2799 domain-containing protein</fullName>
    </recommendedName>
</protein>
<dbReference type="Proteomes" id="UP000737171">
    <property type="component" value="Unassembled WGS sequence"/>
</dbReference>
<accession>A0ABX2ESF5</accession>
<keyword evidence="2" id="KW-0732">Signal</keyword>
<feature type="signal peptide" evidence="2">
    <location>
        <begin position="1"/>
        <end position="26"/>
    </location>
</feature>
<evidence type="ECO:0008006" key="5">
    <source>
        <dbReference type="Google" id="ProtNLM"/>
    </source>
</evidence>
<gene>
    <name evidence="3" type="ORF">HLB44_30705</name>
</gene>
<keyword evidence="4" id="KW-1185">Reference proteome</keyword>
<sequence>MRATKKLQQFALIVAAAALCPTMAHAEETWPCEVVLCSANPKGPTALKECEEPMRKAWKAWSKGKKIPSCKRKDASGGNGGELSANEGALQEKPAEPDKNCPFTYYATRNQYRYCLYTGVQEQWIDGKLWGRIWYGGPTAQPYIEQLVEDPNNPRPPQAIVSDWPAMKADIEAKAAAAAQAYKAWEAAENDALLAMGKAALAAHQATTYAQELASLEASLPGQIAGAIAYANARDAAESAFQPKLQAAEAAAKKPGATAADIAAYNQAKSEALTLYYLKQGAINQVTNLQTQQAQLPQMHQQAQQLATIAAQAQAVADQKKAFAQARKSEADAADAAAQPLPRYFSTEA</sequence>
<evidence type="ECO:0000313" key="3">
    <source>
        <dbReference type="EMBL" id="NRF71364.1"/>
    </source>
</evidence>
<reference evidence="3 4" key="1">
    <citation type="submission" date="2020-05" db="EMBL/GenBank/DDBJ databases">
        <title>Aquincola sp. isolate from soil.</title>
        <authorList>
            <person name="Han J."/>
            <person name="Kim D.-U."/>
        </authorList>
    </citation>
    <scope>NUCLEOTIDE SEQUENCE [LARGE SCALE GENOMIC DNA]</scope>
    <source>
        <strain evidence="3 4">S2</strain>
    </source>
</reference>
<feature type="region of interest" description="Disordered" evidence="1">
    <location>
        <begin position="327"/>
        <end position="349"/>
    </location>
</feature>
<evidence type="ECO:0000313" key="4">
    <source>
        <dbReference type="Proteomes" id="UP000737171"/>
    </source>
</evidence>
<comment type="caution">
    <text evidence="3">The sequence shown here is derived from an EMBL/GenBank/DDBJ whole genome shotgun (WGS) entry which is preliminary data.</text>
</comment>
<name>A0ABX2ESF5_9BURK</name>
<dbReference type="RefSeq" id="WP_173132378.1">
    <property type="nucleotide sequence ID" value="NZ_JABRWJ010000011.1"/>
</dbReference>
<organism evidence="3 4">
    <name type="scientific">Pseudaquabacterium terrae</name>
    <dbReference type="NCBI Taxonomy" id="2732868"/>
    <lineage>
        <taxon>Bacteria</taxon>
        <taxon>Pseudomonadati</taxon>
        <taxon>Pseudomonadota</taxon>
        <taxon>Betaproteobacteria</taxon>
        <taxon>Burkholderiales</taxon>
        <taxon>Sphaerotilaceae</taxon>
        <taxon>Pseudaquabacterium</taxon>
    </lineage>
</organism>
<evidence type="ECO:0000256" key="1">
    <source>
        <dbReference type="SAM" id="MobiDB-lite"/>
    </source>
</evidence>
<feature type="region of interest" description="Disordered" evidence="1">
    <location>
        <begin position="68"/>
        <end position="95"/>
    </location>
</feature>